<keyword evidence="1" id="KW-0472">Membrane</keyword>
<evidence type="ECO:0000313" key="3">
    <source>
        <dbReference type="Proteomes" id="UP001234178"/>
    </source>
</evidence>
<keyword evidence="3" id="KW-1185">Reference proteome</keyword>
<evidence type="ECO:0000256" key="1">
    <source>
        <dbReference type="SAM" id="Phobius"/>
    </source>
</evidence>
<accession>A0ABQ9ZLN2</accession>
<keyword evidence="1" id="KW-0812">Transmembrane</keyword>
<organism evidence="2 3">
    <name type="scientific">Daphnia magna</name>
    <dbReference type="NCBI Taxonomy" id="35525"/>
    <lineage>
        <taxon>Eukaryota</taxon>
        <taxon>Metazoa</taxon>
        <taxon>Ecdysozoa</taxon>
        <taxon>Arthropoda</taxon>
        <taxon>Crustacea</taxon>
        <taxon>Branchiopoda</taxon>
        <taxon>Diplostraca</taxon>
        <taxon>Cladocera</taxon>
        <taxon>Anomopoda</taxon>
        <taxon>Daphniidae</taxon>
        <taxon>Daphnia</taxon>
    </lineage>
</organism>
<protein>
    <submittedName>
        <fullName evidence="2">Uncharacterized protein</fullName>
    </submittedName>
</protein>
<name>A0ABQ9ZLN2_9CRUS</name>
<sequence>MIVCHIGVSVNGKWTSFSLINILIDIFFVTLIDMNIIIIDFPFKKYHYHLPEESSFINCFFFGKF</sequence>
<gene>
    <name evidence="2" type="ORF">OUZ56_026356</name>
</gene>
<keyword evidence="1" id="KW-1133">Transmembrane helix</keyword>
<comment type="caution">
    <text evidence="2">The sequence shown here is derived from an EMBL/GenBank/DDBJ whole genome shotgun (WGS) entry which is preliminary data.</text>
</comment>
<dbReference type="Proteomes" id="UP001234178">
    <property type="component" value="Unassembled WGS sequence"/>
</dbReference>
<feature type="transmembrane region" description="Helical" evidence="1">
    <location>
        <begin position="19"/>
        <end position="39"/>
    </location>
</feature>
<reference evidence="2 3" key="1">
    <citation type="journal article" date="2023" name="Nucleic Acids Res.">
        <title>The hologenome of Daphnia magna reveals possible DNA methylation and microbiome-mediated evolution of the host genome.</title>
        <authorList>
            <person name="Chaturvedi A."/>
            <person name="Li X."/>
            <person name="Dhandapani V."/>
            <person name="Marshall H."/>
            <person name="Kissane S."/>
            <person name="Cuenca-Cambronero M."/>
            <person name="Asole G."/>
            <person name="Calvet F."/>
            <person name="Ruiz-Romero M."/>
            <person name="Marangio P."/>
            <person name="Guigo R."/>
            <person name="Rago D."/>
            <person name="Mirbahai L."/>
            <person name="Eastwood N."/>
            <person name="Colbourne J.K."/>
            <person name="Zhou J."/>
            <person name="Mallon E."/>
            <person name="Orsini L."/>
        </authorList>
    </citation>
    <scope>NUCLEOTIDE SEQUENCE [LARGE SCALE GENOMIC DNA]</scope>
    <source>
        <strain evidence="2">LRV0_1</strain>
    </source>
</reference>
<dbReference type="EMBL" id="JAOYFB010000004">
    <property type="protein sequence ID" value="KAK4013803.1"/>
    <property type="molecule type" value="Genomic_DNA"/>
</dbReference>
<evidence type="ECO:0000313" key="2">
    <source>
        <dbReference type="EMBL" id="KAK4013803.1"/>
    </source>
</evidence>
<proteinExistence type="predicted"/>